<dbReference type="Pfam" id="PF00656">
    <property type="entry name" value="Peptidase_C14"/>
    <property type="match status" value="1"/>
</dbReference>
<evidence type="ECO:0000256" key="1">
    <source>
        <dbReference type="SAM" id="MobiDB-lite"/>
    </source>
</evidence>
<dbReference type="AlphaFoldDB" id="A0A238YNI3"/>
<evidence type="ECO:0000313" key="4">
    <source>
        <dbReference type="Proteomes" id="UP000198415"/>
    </source>
</evidence>
<protein>
    <submittedName>
        <fullName evidence="3">Caspase domain-containing protein</fullName>
    </submittedName>
</protein>
<feature type="domain" description="Peptidase C14 caspase" evidence="2">
    <location>
        <begin position="5"/>
        <end position="255"/>
    </location>
</feature>
<dbReference type="GO" id="GO:0004197">
    <property type="term" value="F:cysteine-type endopeptidase activity"/>
    <property type="evidence" value="ECO:0007669"/>
    <property type="project" value="InterPro"/>
</dbReference>
<accession>A0A238YNI3</accession>
<evidence type="ECO:0000259" key="2">
    <source>
        <dbReference type="Pfam" id="PF00656"/>
    </source>
</evidence>
<proteinExistence type="predicted"/>
<sequence length="638" mass="68606">MTTLYALLVGINRYAAPDVPDLRGCVRDVESAHAYLTRTAGGARLCVKTLHDGQATRDAVVEAIRTHLGQATSEDTVLFWFSGHGSSAPCPQWAWFAEPTERLQTLVCADSRTRTVPDLWDKELSVLLDEVARHCAHTAVVLDSCHSDGATRESPSDETSVRSVPEAAPRGLASLIPELIRATADPDRPEHVAVAACRSTEQAREATLDGAIRGVFSWSLLRALDRLGPLATYRELVLAARTEVEQRVPGQTPQLRPAASALAGHAFLSPRPGSSGTAIRMRFLRGDWEIDAGAVHGLPPDHGLRVGVHGGSPAQEAAVTTVQAHRSLVMPVSGWAPARDRQYSMVVTHVPMPRRTVSVSGRDTEAVRRLLLDLHTCGPGGGPSPHIRDVAPGSAADLRAEADSTGMVRVADDRSHRLAEVRAEEAVATLEHIARWTLLSTLTNPRSELTGAVRIEVVTADTPVAPRTGGRLLEPAGGALTLSYVRDGSGWRAPEVFIRLHNTSQRPLFCVLLDLTPRFRVHAELFAGDFIAPQARGAALAGRRIRAHLPDDLSPAPGVRVRDKLVLLVAEQQFSAEPFLLPALGGRVTPERGALTSRGLLERLGGRVVLRDLGDAEPDGAAYDWTTETVTLLIEVPG</sequence>
<organism evidence="3 4">
    <name type="scientific">Actinoplanes regularis</name>
    <dbReference type="NCBI Taxonomy" id="52697"/>
    <lineage>
        <taxon>Bacteria</taxon>
        <taxon>Bacillati</taxon>
        <taxon>Actinomycetota</taxon>
        <taxon>Actinomycetes</taxon>
        <taxon>Micromonosporales</taxon>
        <taxon>Micromonosporaceae</taxon>
        <taxon>Actinoplanes</taxon>
    </lineage>
</organism>
<dbReference type="Gene3D" id="3.40.50.1460">
    <property type="match status" value="1"/>
</dbReference>
<feature type="region of interest" description="Disordered" evidence="1">
    <location>
        <begin position="147"/>
        <end position="166"/>
    </location>
</feature>
<gene>
    <name evidence="3" type="ORF">SAMN06264365_10544</name>
</gene>
<dbReference type="PANTHER" id="PTHR48104:SF30">
    <property type="entry name" value="METACASPASE-1"/>
    <property type="match status" value="1"/>
</dbReference>
<evidence type="ECO:0000313" key="3">
    <source>
        <dbReference type="EMBL" id="SNR72580.1"/>
    </source>
</evidence>
<name>A0A238YNI3_9ACTN</name>
<dbReference type="GO" id="GO:0005737">
    <property type="term" value="C:cytoplasm"/>
    <property type="evidence" value="ECO:0007669"/>
    <property type="project" value="TreeGrafter"/>
</dbReference>
<dbReference type="InterPro" id="IPR050452">
    <property type="entry name" value="Metacaspase"/>
</dbReference>
<keyword evidence="4" id="KW-1185">Reference proteome</keyword>
<dbReference type="Proteomes" id="UP000198415">
    <property type="component" value="Unassembled WGS sequence"/>
</dbReference>
<dbReference type="InterPro" id="IPR011600">
    <property type="entry name" value="Pept_C14_caspase"/>
</dbReference>
<dbReference type="EMBL" id="FZNR01000005">
    <property type="protein sequence ID" value="SNR72580.1"/>
    <property type="molecule type" value="Genomic_DNA"/>
</dbReference>
<reference evidence="3 4" key="1">
    <citation type="submission" date="2017-06" db="EMBL/GenBank/DDBJ databases">
        <authorList>
            <person name="Kim H.J."/>
            <person name="Triplett B.A."/>
        </authorList>
    </citation>
    <scope>NUCLEOTIDE SEQUENCE [LARGE SCALE GENOMIC DNA]</scope>
    <source>
        <strain evidence="3 4">DSM 43151</strain>
    </source>
</reference>
<dbReference type="RefSeq" id="WP_089293764.1">
    <property type="nucleotide sequence ID" value="NZ_BOMU01000035.1"/>
</dbReference>
<dbReference type="PANTHER" id="PTHR48104">
    <property type="entry name" value="METACASPASE-4"/>
    <property type="match status" value="1"/>
</dbReference>
<dbReference type="GO" id="GO:0006508">
    <property type="term" value="P:proteolysis"/>
    <property type="evidence" value="ECO:0007669"/>
    <property type="project" value="InterPro"/>
</dbReference>
<dbReference type="OrthoDB" id="8447555at2"/>